<organism evidence="6 7">
    <name type="scientific">Umezawaea endophytica</name>
    <dbReference type="NCBI Taxonomy" id="1654476"/>
    <lineage>
        <taxon>Bacteria</taxon>
        <taxon>Bacillati</taxon>
        <taxon>Actinomycetota</taxon>
        <taxon>Actinomycetes</taxon>
        <taxon>Pseudonocardiales</taxon>
        <taxon>Pseudonocardiaceae</taxon>
        <taxon>Umezawaea</taxon>
    </lineage>
</organism>
<dbReference type="SUPFAM" id="SSF55718">
    <property type="entry name" value="SCP-like"/>
    <property type="match status" value="1"/>
</dbReference>
<dbReference type="Pfam" id="PF13530">
    <property type="entry name" value="SCP2_2"/>
    <property type="match status" value="1"/>
</dbReference>
<protein>
    <submittedName>
        <fullName evidence="6">GNAT family N-acetyltransferase</fullName>
        <ecNumber evidence="6">2.3.1.-</ecNumber>
    </submittedName>
</protein>
<dbReference type="InterPro" id="IPR051554">
    <property type="entry name" value="Acetyltransferase_Eis"/>
</dbReference>
<dbReference type="SUPFAM" id="SSF55729">
    <property type="entry name" value="Acyl-CoA N-acyltransferases (Nat)"/>
    <property type="match status" value="1"/>
</dbReference>
<dbReference type="InterPro" id="IPR022902">
    <property type="entry name" value="NAcTrfase_Eis"/>
</dbReference>
<proteinExistence type="inferred from homology"/>
<dbReference type="InterPro" id="IPR025559">
    <property type="entry name" value="Eis_dom"/>
</dbReference>
<reference evidence="6" key="1">
    <citation type="submission" date="2022-08" db="EMBL/GenBank/DDBJ databases">
        <authorList>
            <person name="Tistechok S."/>
            <person name="Samborskyy M."/>
            <person name="Roman I."/>
        </authorList>
    </citation>
    <scope>NUCLEOTIDE SEQUENCE</scope>
    <source>
        <strain evidence="6">DSM 103496</strain>
    </source>
</reference>
<dbReference type="InterPro" id="IPR016181">
    <property type="entry name" value="Acyl_CoA_acyltransferase"/>
</dbReference>
<dbReference type="GO" id="GO:0034069">
    <property type="term" value="F:aminoglycoside N-acetyltransferase activity"/>
    <property type="evidence" value="ECO:0007669"/>
    <property type="project" value="TreeGrafter"/>
</dbReference>
<dbReference type="Gene3D" id="3.40.630.30">
    <property type="match status" value="2"/>
</dbReference>
<dbReference type="EMBL" id="JANYMP010000007">
    <property type="protein sequence ID" value="MCS7478463.1"/>
    <property type="molecule type" value="Genomic_DNA"/>
</dbReference>
<dbReference type="Pfam" id="PF17668">
    <property type="entry name" value="Acetyltransf_17"/>
    <property type="match status" value="1"/>
</dbReference>
<sequence>MGDGAFTVRVLSRGDVVPLRHVLAGAFLTDLDEDRPERVEHVLEYDRTRGVFHGDEMVGVGAVLTREITLPGGVVAPTAALTAAGVRPGYQRRGALSLLVSSLVDSVRSPEGEAFAILWASDGAIYSRFGCGSLASDLLHVALPHGAEFHAGVDVGDAIVREVARHEAVPVLKEVYERVRTSRVGWLGRTDGSWEFHLADEDRYRDGLSAFRYALHPQGYAVYRVKTAWDARGPQDEIHVHELVAETDVAHAALYRHLLDLGLGGEVTHYTSADDPITHMLANPRAAVRRRNDALWVRLVHLDRALEQRRYLADVDVVVEVDDPLFPWNAGRWRFTVEKGRATVRRTHDDPDVTADVAALGSAFLGGTRLTVLARAGRVREHTSGSVGALSVAFLAEHSPHCPELF</sequence>
<evidence type="ECO:0000256" key="2">
    <source>
        <dbReference type="ARBA" id="ARBA00022679"/>
    </source>
</evidence>
<dbReference type="InterPro" id="IPR000182">
    <property type="entry name" value="GNAT_dom"/>
</dbReference>
<feature type="domain" description="N-acetyltransferase" evidence="5">
    <location>
        <begin position="6"/>
        <end position="176"/>
    </location>
</feature>
<feature type="active site" description="Proton donor" evidence="4">
    <location>
        <position position="126"/>
    </location>
</feature>
<evidence type="ECO:0000259" key="5">
    <source>
        <dbReference type="PROSITE" id="PS51186"/>
    </source>
</evidence>
<keyword evidence="7" id="KW-1185">Reference proteome</keyword>
<evidence type="ECO:0000256" key="3">
    <source>
        <dbReference type="ARBA" id="ARBA00023315"/>
    </source>
</evidence>
<evidence type="ECO:0000313" key="7">
    <source>
        <dbReference type="Proteomes" id="UP001141259"/>
    </source>
</evidence>
<dbReference type="GO" id="GO:0030649">
    <property type="term" value="P:aminoglycoside antibiotic catabolic process"/>
    <property type="evidence" value="ECO:0007669"/>
    <property type="project" value="TreeGrafter"/>
</dbReference>
<dbReference type="AlphaFoldDB" id="A0A9X2VNF5"/>
<dbReference type="PANTHER" id="PTHR37817">
    <property type="entry name" value="N-ACETYLTRANSFERASE EIS"/>
    <property type="match status" value="1"/>
</dbReference>
<comment type="similarity">
    <text evidence="1 4">Belongs to the acetyltransferase Eis family.</text>
</comment>
<evidence type="ECO:0000256" key="1">
    <source>
        <dbReference type="ARBA" id="ARBA00009213"/>
    </source>
</evidence>
<dbReference type="Proteomes" id="UP001141259">
    <property type="component" value="Unassembled WGS sequence"/>
</dbReference>
<accession>A0A9X2VNF5</accession>
<comment type="caution">
    <text evidence="4">Lacks conserved residue(s) required for the propagation of feature annotation.</text>
</comment>
<feature type="binding site" evidence="4">
    <location>
        <begin position="84"/>
        <end position="86"/>
    </location>
    <ligand>
        <name>acetyl-CoA</name>
        <dbReference type="ChEBI" id="CHEBI:57288"/>
    </ligand>
</feature>
<dbReference type="PROSITE" id="PS51186">
    <property type="entry name" value="GNAT"/>
    <property type="match status" value="1"/>
</dbReference>
<keyword evidence="3 4" id="KW-0012">Acyltransferase</keyword>
<comment type="caution">
    <text evidence="6">The sequence shown here is derived from an EMBL/GenBank/DDBJ whole genome shotgun (WGS) entry which is preliminary data.</text>
</comment>
<dbReference type="RefSeq" id="WP_259623975.1">
    <property type="nucleotide sequence ID" value="NZ_JANYMP010000007.1"/>
</dbReference>
<evidence type="ECO:0000313" key="6">
    <source>
        <dbReference type="EMBL" id="MCS7478463.1"/>
    </source>
</evidence>
<feature type="binding site" evidence="4">
    <location>
        <begin position="92"/>
        <end position="97"/>
    </location>
    <ligand>
        <name>acetyl-CoA</name>
        <dbReference type="ChEBI" id="CHEBI:57288"/>
    </ligand>
</feature>
<evidence type="ECO:0000256" key="4">
    <source>
        <dbReference type="HAMAP-Rule" id="MF_01812"/>
    </source>
</evidence>
<dbReference type="Pfam" id="PF13527">
    <property type="entry name" value="Acetyltransf_9"/>
    <property type="match status" value="1"/>
</dbReference>
<keyword evidence="2 4" id="KW-0808">Transferase</keyword>
<name>A0A9X2VNF5_9PSEU</name>
<dbReference type="HAMAP" id="MF_01812">
    <property type="entry name" value="Eis"/>
    <property type="match status" value="1"/>
</dbReference>
<dbReference type="PANTHER" id="PTHR37817:SF1">
    <property type="entry name" value="N-ACETYLTRANSFERASE EIS"/>
    <property type="match status" value="1"/>
</dbReference>
<comment type="subunit">
    <text evidence="4">Homohexamer; trimer of dimers.</text>
</comment>
<dbReference type="EC" id="2.3.1.-" evidence="6"/>
<gene>
    <name evidence="6" type="ORF">NZH93_16510</name>
</gene>
<dbReference type="InterPro" id="IPR041380">
    <property type="entry name" value="Acetyltransf_17"/>
</dbReference>
<dbReference type="NCBIfam" id="NF002367">
    <property type="entry name" value="PRK01346.1-4"/>
    <property type="match status" value="1"/>
</dbReference>
<dbReference type="Gene3D" id="3.30.1050.10">
    <property type="entry name" value="SCP2 sterol-binding domain"/>
    <property type="match status" value="1"/>
</dbReference>
<feature type="active site" description="Proton acceptor; via carboxylate" evidence="4">
    <location>
        <position position="406"/>
    </location>
</feature>
<dbReference type="InterPro" id="IPR036527">
    <property type="entry name" value="SCP2_sterol-bd_dom_sf"/>
</dbReference>